<dbReference type="EMBL" id="KI279710">
    <property type="protein sequence ID" value="ESA17903.1"/>
    <property type="molecule type" value="Genomic_DNA"/>
</dbReference>
<protein>
    <submittedName>
        <fullName evidence="2">Uncharacterized protein</fullName>
    </submittedName>
</protein>
<dbReference type="HOGENOM" id="CLU_761987_0_0_1"/>
<accession>U9UH49</accession>
<dbReference type="VEuPathDB" id="FungiDB:RhiirFUN_010624"/>
<feature type="transmembrane region" description="Helical" evidence="1">
    <location>
        <begin position="287"/>
        <end position="307"/>
    </location>
</feature>
<reference evidence="2" key="1">
    <citation type="submission" date="2013-07" db="EMBL/GenBank/DDBJ databases">
        <title>The genome of an arbuscular mycorrhizal fungus provides insights into the evolution of the oldest plant symbiosis.</title>
        <authorList>
            <consortium name="DOE Joint Genome Institute"/>
            <person name="Tisserant E."/>
            <person name="Malbreil M."/>
            <person name="Kuo A."/>
            <person name="Kohler A."/>
            <person name="Symeonidi A."/>
            <person name="Balestrini R."/>
            <person name="Charron P."/>
            <person name="Duensing N."/>
            <person name="Frei-dit-Frey N."/>
            <person name="Gianinazzi-Pearson V."/>
            <person name="Gilbert B."/>
            <person name="Handa Y."/>
            <person name="Hijri M."/>
            <person name="Kaul R."/>
            <person name="Kawaguchi M."/>
            <person name="Krajinski F."/>
            <person name="Lammers P."/>
            <person name="Lapierre D."/>
            <person name="Masclaux F.G."/>
            <person name="Murat C."/>
            <person name="Morin E."/>
            <person name="Ndikumana S."/>
            <person name="Pagni M."/>
            <person name="Petitpierre D."/>
            <person name="Requena N."/>
            <person name="Rosikiewicz P."/>
            <person name="Riley R."/>
            <person name="Saito K."/>
            <person name="San Clemente H."/>
            <person name="Shapiro H."/>
            <person name="van Tuinen D."/>
            <person name="Becard G."/>
            <person name="Bonfante P."/>
            <person name="Paszkowski U."/>
            <person name="Shachar-Hill Y."/>
            <person name="Young J.P."/>
            <person name="Sanders I.R."/>
            <person name="Henrissat B."/>
            <person name="Rensing S.A."/>
            <person name="Grigoriev I.V."/>
            <person name="Corradi N."/>
            <person name="Roux C."/>
            <person name="Martin F."/>
        </authorList>
    </citation>
    <scope>NUCLEOTIDE SEQUENCE</scope>
    <source>
        <strain evidence="2">DAOM 197198</strain>
    </source>
</reference>
<organism evidence="2">
    <name type="scientific">Rhizophagus irregularis (strain DAOM 181602 / DAOM 197198 / MUCL 43194)</name>
    <name type="common">Arbuscular mycorrhizal fungus</name>
    <name type="synonym">Glomus intraradices</name>
    <dbReference type="NCBI Taxonomy" id="747089"/>
    <lineage>
        <taxon>Eukaryota</taxon>
        <taxon>Fungi</taxon>
        <taxon>Fungi incertae sedis</taxon>
        <taxon>Mucoromycota</taxon>
        <taxon>Glomeromycotina</taxon>
        <taxon>Glomeromycetes</taxon>
        <taxon>Glomerales</taxon>
        <taxon>Glomeraceae</taxon>
        <taxon>Rhizophagus</taxon>
    </lineage>
</organism>
<dbReference type="AlphaFoldDB" id="U9UH49"/>
<gene>
    <name evidence="2" type="ORF">GLOINDRAFT_93683</name>
</gene>
<dbReference type="VEuPathDB" id="FungiDB:RhiirFUN_010625"/>
<proteinExistence type="predicted"/>
<keyword evidence="1" id="KW-1133">Transmembrane helix</keyword>
<keyword evidence="1" id="KW-0812">Transmembrane</keyword>
<keyword evidence="1" id="KW-0472">Membrane</keyword>
<sequence length="364" mass="42479">QKIATKALYSKVYDFLVDDFNDQKINKISKISSIFKASNKSSSKVFETLKISSKNDIQNDHEKETIQQMKESVNGVICMVYIVGVIDYSPQNYKRVLQPNAMLTINKAVAQQAIDDLTEKACFQKCNFQIFRRQTILSVYFVDSDSSVEDYCVDVTVDFLISYDINDKIVAFHVQEVSKLLSRNTFDLDEIFNEDPPKPIYFEDSDILIVSLVYSTLPSRFLKTEIEDIKVRTDNVGNIICLSFYSASNRIAEELTLEEKENHKKKSKEKSERLLNLSKSIIHEYNIIFYFPSILYLNFFMSIYLVIDFDCVDSIMHHKALLENLKCENQKTFQQQYYQFYDRVHFLMIIILKFAGYEGFLGIY</sequence>
<evidence type="ECO:0000313" key="2">
    <source>
        <dbReference type="EMBL" id="ESA17903.1"/>
    </source>
</evidence>
<name>U9UH49_RHIID</name>
<evidence type="ECO:0000256" key="1">
    <source>
        <dbReference type="SAM" id="Phobius"/>
    </source>
</evidence>
<feature type="transmembrane region" description="Helical" evidence="1">
    <location>
        <begin position="344"/>
        <end position="363"/>
    </location>
</feature>
<feature type="non-terminal residue" evidence="2">
    <location>
        <position position="1"/>
    </location>
</feature>